<reference evidence="3 4" key="1">
    <citation type="submission" date="2014-09" db="EMBL/GenBank/DDBJ databases">
        <authorList>
            <person name="Ellenberger Sabrina"/>
        </authorList>
    </citation>
    <scope>NUCLEOTIDE SEQUENCE [LARGE SCALE GENOMIC DNA]</scope>
    <source>
        <strain evidence="3 4">CBS 412.66</strain>
    </source>
</reference>
<evidence type="ECO:0000313" key="4">
    <source>
        <dbReference type="Proteomes" id="UP000054107"/>
    </source>
</evidence>
<protein>
    <submittedName>
        <fullName evidence="3">Uncharacterized protein</fullName>
    </submittedName>
</protein>
<evidence type="ECO:0000256" key="2">
    <source>
        <dbReference type="SAM" id="MobiDB-lite"/>
    </source>
</evidence>
<name>A0A0B7MU45_9FUNG</name>
<proteinExistence type="predicted"/>
<organism evidence="3 4">
    <name type="scientific">Parasitella parasitica</name>
    <dbReference type="NCBI Taxonomy" id="35722"/>
    <lineage>
        <taxon>Eukaryota</taxon>
        <taxon>Fungi</taxon>
        <taxon>Fungi incertae sedis</taxon>
        <taxon>Mucoromycota</taxon>
        <taxon>Mucoromycotina</taxon>
        <taxon>Mucoromycetes</taxon>
        <taxon>Mucorales</taxon>
        <taxon>Mucorineae</taxon>
        <taxon>Mucoraceae</taxon>
        <taxon>Parasitella</taxon>
    </lineage>
</organism>
<dbReference type="STRING" id="35722.A0A0B7MU45"/>
<dbReference type="Proteomes" id="UP000054107">
    <property type="component" value="Unassembled WGS sequence"/>
</dbReference>
<dbReference type="OrthoDB" id="2279044at2759"/>
<accession>A0A0B7MU45</accession>
<evidence type="ECO:0000313" key="3">
    <source>
        <dbReference type="EMBL" id="CEP06800.1"/>
    </source>
</evidence>
<gene>
    <name evidence="3" type="primary">PARPA_00040.1 scaffold 169</name>
</gene>
<feature type="coiled-coil region" evidence="1">
    <location>
        <begin position="62"/>
        <end position="96"/>
    </location>
</feature>
<evidence type="ECO:0000256" key="1">
    <source>
        <dbReference type="SAM" id="Coils"/>
    </source>
</evidence>
<sequence>MSAASIREYFINHSETTRNQILGNPDSMDTLDDPQDTQQTVLETQETQASVHYELPMQLNSQASTENLLQQLLHMVESLKQELATTRQELADLKRQHQTLDGISPSQTPAATTQPEPARNSTNPWNQPERTASLTQSLFLEKERERKQQQRYVASARMLQPPSPNQGYEHVYIPTKVRLPVGKLRTLLRRLGISNGRIIDIHYPVRNVAGILVHKEFVEDFKATLINRGGQVIEDFDPRKGNTIQDPKYADYTEHQRDQIASYIHQSRLEKSLRHIREPVKFSVARYFYQQNWISKPIFDSIMATRSPIPDEVFRKADNTQPTAEPRSSYTFEFDDEGLLILPEIPDLMESQ</sequence>
<dbReference type="EMBL" id="LN718703">
    <property type="protein sequence ID" value="CEP06800.1"/>
    <property type="molecule type" value="Genomic_DNA"/>
</dbReference>
<keyword evidence="4" id="KW-1185">Reference proteome</keyword>
<feature type="region of interest" description="Disordered" evidence="2">
    <location>
        <begin position="99"/>
        <end position="130"/>
    </location>
</feature>
<dbReference type="AlphaFoldDB" id="A0A0B7MU45"/>
<keyword evidence="1" id="KW-0175">Coiled coil</keyword>